<reference evidence="2 3" key="1">
    <citation type="submission" date="2019-07" db="EMBL/GenBank/DDBJ databases">
        <title>Genome sequence of Weissella cibaria GK1.</title>
        <authorList>
            <person name="Choi H.-J."/>
        </authorList>
    </citation>
    <scope>NUCLEOTIDE SEQUENCE [LARGE SCALE GENOMIC DNA]</scope>
    <source>
        <strain evidence="2 3">GK1</strain>
    </source>
</reference>
<keyword evidence="1" id="KW-0472">Membrane</keyword>
<dbReference type="EMBL" id="VNHC01000002">
    <property type="protein sequence ID" value="TVV27038.1"/>
    <property type="molecule type" value="Genomic_DNA"/>
</dbReference>
<evidence type="ECO:0000313" key="3">
    <source>
        <dbReference type="Proteomes" id="UP000320012"/>
    </source>
</evidence>
<feature type="transmembrane region" description="Helical" evidence="1">
    <location>
        <begin position="88"/>
        <end position="106"/>
    </location>
</feature>
<accession>A0A9Q8JIJ8</accession>
<sequence length="110" mass="13226">MYELTNDEFKILKYINNQVTTRGTFELIADRVARNPLYFITLKRAEIAINTLSKEKLIKYDDILKWTSITDEGNRVFFNTRSVRREKYLMWVVGLIWPVITSYISWQLKR</sequence>
<dbReference type="Proteomes" id="UP000320012">
    <property type="component" value="Unassembled WGS sequence"/>
</dbReference>
<evidence type="ECO:0000313" key="2">
    <source>
        <dbReference type="EMBL" id="TVV27038.1"/>
    </source>
</evidence>
<protein>
    <submittedName>
        <fullName evidence="2">Uncharacterized protein</fullName>
    </submittedName>
</protein>
<comment type="caution">
    <text evidence="2">The sequence shown here is derived from an EMBL/GenBank/DDBJ whole genome shotgun (WGS) entry which is preliminary data.</text>
</comment>
<proteinExistence type="predicted"/>
<gene>
    <name evidence="2" type="ORF">FO435_03680</name>
</gene>
<name>A0A9Q8JIJ8_9LACO</name>
<keyword evidence="1" id="KW-1133">Transmembrane helix</keyword>
<organism evidence="2 3">
    <name type="scientific">Weissella cibaria</name>
    <dbReference type="NCBI Taxonomy" id="137591"/>
    <lineage>
        <taxon>Bacteria</taxon>
        <taxon>Bacillati</taxon>
        <taxon>Bacillota</taxon>
        <taxon>Bacilli</taxon>
        <taxon>Lactobacillales</taxon>
        <taxon>Lactobacillaceae</taxon>
        <taxon>Weissella</taxon>
    </lineage>
</organism>
<evidence type="ECO:0000256" key="1">
    <source>
        <dbReference type="SAM" id="Phobius"/>
    </source>
</evidence>
<keyword evidence="1" id="KW-0812">Transmembrane</keyword>
<dbReference type="AlphaFoldDB" id="A0A9Q8JIJ8"/>
<dbReference type="RefSeq" id="WP_141146842.1">
    <property type="nucleotide sequence ID" value="NZ_CP041193.1"/>
</dbReference>